<feature type="region of interest" description="Disordered" evidence="1">
    <location>
        <begin position="1"/>
        <end position="41"/>
    </location>
</feature>
<feature type="compositionally biased region" description="Basic and acidic residues" evidence="1">
    <location>
        <begin position="1"/>
        <end position="10"/>
    </location>
</feature>
<organism evidence="2 3">
    <name type="scientific">Stylosanthes scabra</name>
    <dbReference type="NCBI Taxonomy" id="79078"/>
    <lineage>
        <taxon>Eukaryota</taxon>
        <taxon>Viridiplantae</taxon>
        <taxon>Streptophyta</taxon>
        <taxon>Embryophyta</taxon>
        <taxon>Tracheophyta</taxon>
        <taxon>Spermatophyta</taxon>
        <taxon>Magnoliopsida</taxon>
        <taxon>eudicotyledons</taxon>
        <taxon>Gunneridae</taxon>
        <taxon>Pentapetalae</taxon>
        <taxon>rosids</taxon>
        <taxon>fabids</taxon>
        <taxon>Fabales</taxon>
        <taxon>Fabaceae</taxon>
        <taxon>Papilionoideae</taxon>
        <taxon>50 kb inversion clade</taxon>
        <taxon>dalbergioids sensu lato</taxon>
        <taxon>Dalbergieae</taxon>
        <taxon>Pterocarpus clade</taxon>
        <taxon>Stylosanthes</taxon>
    </lineage>
</organism>
<comment type="caution">
    <text evidence="2">The sequence shown here is derived from an EMBL/GenBank/DDBJ whole genome shotgun (WGS) entry which is preliminary data.</text>
</comment>
<dbReference type="Proteomes" id="UP001341840">
    <property type="component" value="Unassembled WGS sequence"/>
</dbReference>
<name>A0ABU6UVC4_9FABA</name>
<feature type="compositionally biased region" description="Pro residues" evidence="1">
    <location>
        <begin position="88"/>
        <end position="108"/>
    </location>
</feature>
<evidence type="ECO:0000256" key="1">
    <source>
        <dbReference type="SAM" id="MobiDB-lite"/>
    </source>
</evidence>
<reference evidence="2 3" key="1">
    <citation type="journal article" date="2023" name="Plants (Basel)">
        <title>Bridging the Gap: Combining Genomics and Transcriptomics Approaches to Understand Stylosanthes scabra, an Orphan Legume from the Brazilian Caatinga.</title>
        <authorList>
            <person name="Ferreira-Neto J.R.C."/>
            <person name="da Silva M.D."/>
            <person name="Binneck E."/>
            <person name="de Melo N.F."/>
            <person name="da Silva R.H."/>
            <person name="de Melo A.L.T.M."/>
            <person name="Pandolfi V."/>
            <person name="Bustamante F.O."/>
            <person name="Brasileiro-Vidal A.C."/>
            <person name="Benko-Iseppon A.M."/>
        </authorList>
    </citation>
    <scope>NUCLEOTIDE SEQUENCE [LARGE SCALE GENOMIC DNA]</scope>
    <source>
        <tissue evidence="2">Leaves</tissue>
    </source>
</reference>
<sequence>LKRLQEERQAIIDAGDPEPPPPDRRGRDPDDNDIANGSPDLREQVQNLESIVRTQSQEVFELWKAYSDMYSFLTQMWSSGYSAAAMPDMPPPPPPPPPARSQSPPPQPDQGTGSP</sequence>
<dbReference type="EMBL" id="JASCZI010122232">
    <property type="protein sequence ID" value="MED6163963.1"/>
    <property type="molecule type" value="Genomic_DNA"/>
</dbReference>
<accession>A0ABU6UVC4</accession>
<feature type="region of interest" description="Disordered" evidence="1">
    <location>
        <begin position="82"/>
        <end position="115"/>
    </location>
</feature>
<proteinExistence type="predicted"/>
<evidence type="ECO:0000313" key="3">
    <source>
        <dbReference type="Proteomes" id="UP001341840"/>
    </source>
</evidence>
<evidence type="ECO:0000313" key="2">
    <source>
        <dbReference type="EMBL" id="MED6163963.1"/>
    </source>
</evidence>
<protein>
    <submittedName>
        <fullName evidence="2">Uncharacterized protein</fullName>
    </submittedName>
</protein>
<gene>
    <name evidence="2" type="ORF">PIB30_085079</name>
</gene>
<feature type="non-terminal residue" evidence="2">
    <location>
        <position position="1"/>
    </location>
</feature>
<keyword evidence="3" id="KW-1185">Reference proteome</keyword>